<keyword evidence="1" id="KW-1133">Transmembrane helix</keyword>
<dbReference type="EMBL" id="JABWDY010003836">
    <property type="protein sequence ID" value="KAF5205608.1"/>
    <property type="molecule type" value="Genomic_DNA"/>
</dbReference>
<sequence length="74" mass="8804">AVYNCIFHDLVIRIQVYSVRTNRLQPFFRRVLLEPFLVKFIKYAPFPIVLFSGDCIFILIKHTFTFFNTMSLAI</sequence>
<protein>
    <submittedName>
        <fullName evidence="2">Uncharacterized protein</fullName>
    </submittedName>
</protein>
<keyword evidence="1" id="KW-0812">Transmembrane</keyword>
<accession>A0A7J6X9L4</accession>
<keyword evidence="1" id="KW-0472">Membrane</keyword>
<comment type="caution">
    <text evidence="2">The sequence shown here is derived from an EMBL/GenBank/DDBJ whole genome shotgun (WGS) entry which is preliminary data.</text>
</comment>
<dbReference type="AlphaFoldDB" id="A0A7J6X9L4"/>
<proteinExistence type="predicted"/>
<gene>
    <name evidence="2" type="ORF">FRX31_004805</name>
</gene>
<evidence type="ECO:0000256" key="1">
    <source>
        <dbReference type="SAM" id="Phobius"/>
    </source>
</evidence>
<evidence type="ECO:0000313" key="3">
    <source>
        <dbReference type="Proteomes" id="UP000554482"/>
    </source>
</evidence>
<evidence type="ECO:0000313" key="2">
    <source>
        <dbReference type="EMBL" id="KAF5205608.1"/>
    </source>
</evidence>
<name>A0A7J6X9L4_THATH</name>
<feature type="non-terminal residue" evidence="2">
    <location>
        <position position="1"/>
    </location>
</feature>
<dbReference type="Proteomes" id="UP000554482">
    <property type="component" value="Unassembled WGS sequence"/>
</dbReference>
<keyword evidence="3" id="KW-1185">Reference proteome</keyword>
<organism evidence="2 3">
    <name type="scientific">Thalictrum thalictroides</name>
    <name type="common">Rue-anemone</name>
    <name type="synonym">Anemone thalictroides</name>
    <dbReference type="NCBI Taxonomy" id="46969"/>
    <lineage>
        <taxon>Eukaryota</taxon>
        <taxon>Viridiplantae</taxon>
        <taxon>Streptophyta</taxon>
        <taxon>Embryophyta</taxon>
        <taxon>Tracheophyta</taxon>
        <taxon>Spermatophyta</taxon>
        <taxon>Magnoliopsida</taxon>
        <taxon>Ranunculales</taxon>
        <taxon>Ranunculaceae</taxon>
        <taxon>Thalictroideae</taxon>
        <taxon>Thalictrum</taxon>
    </lineage>
</organism>
<reference evidence="2 3" key="1">
    <citation type="submission" date="2020-06" db="EMBL/GenBank/DDBJ databases">
        <title>Transcriptomic and genomic resources for Thalictrum thalictroides and T. hernandezii: Facilitating candidate gene discovery in an emerging model plant lineage.</title>
        <authorList>
            <person name="Arias T."/>
            <person name="Riano-Pachon D.M."/>
            <person name="Di Stilio V.S."/>
        </authorList>
    </citation>
    <scope>NUCLEOTIDE SEQUENCE [LARGE SCALE GENOMIC DNA]</scope>
    <source>
        <strain evidence="3">cv. WT478/WT964</strain>
        <tissue evidence="2">Leaves</tissue>
    </source>
</reference>
<feature type="transmembrane region" description="Helical" evidence="1">
    <location>
        <begin position="40"/>
        <end position="60"/>
    </location>
</feature>